<evidence type="ECO:0000313" key="1">
    <source>
        <dbReference type="EMBL" id="KKN47303.1"/>
    </source>
</evidence>
<proteinExistence type="predicted"/>
<comment type="caution">
    <text evidence="1">The sequence shown here is derived from an EMBL/GenBank/DDBJ whole genome shotgun (WGS) entry which is preliminary data.</text>
</comment>
<dbReference type="EMBL" id="LAZR01001283">
    <property type="protein sequence ID" value="KKN47303.1"/>
    <property type="molecule type" value="Genomic_DNA"/>
</dbReference>
<organism evidence="1">
    <name type="scientific">marine sediment metagenome</name>
    <dbReference type="NCBI Taxonomy" id="412755"/>
    <lineage>
        <taxon>unclassified sequences</taxon>
        <taxon>metagenomes</taxon>
        <taxon>ecological metagenomes</taxon>
    </lineage>
</organism>
<name>A0A0F9U104_9ZZZZ</name>
<accession>A0A0F9U104</accession>
<sequence>MPGNLVVINNYYEFYVGDSRIGELLEYLGEIGIQEKPEPKKSSSASYLSGAAKRLNLTEKRKKSRKVMNKYLETNSCVK</sequence>
<dbReference type="AlphaFoldDB" id="A0A0F9U104"/>
<protein>
    <submittedName>
        <fullName evidence="1">Uncharacterized protein</fullName>
    </submittedName>
</protein>
<gene>
    <name evidence="1" type="ORF">LCGC14_0664080</name>
</gene>
<reference evidence="1" key="1">
    <citation type="journal article" date="2015" name="Nature">
        <title>Complex archaea that bridge the gap between prokaryotes and eukaryotes.</title>
        <authorList>
            <person name="Spang A."/>
            <person name="Saw J.H."/>
            <person name="Jorgensen S.L."/>
            <person name="Zaremba-Niedzwiedzka K."/>
            <person name="Martijn J."/>
            <person name="Lind A.E."/>
            <person name="van Eijk R."/>
            <person name="Schleper C."/>
            <person name="Guy L."/>
            <person name="Ettema T.J."/>
        </authorList>
    </citation>
    <scope>NUCLEOTIDE SEQUENCE</scope>
</reference>